<protein>
    <recommendedName>
        <fullName evidence="3">HNH nuclease domain-containing protein</fullName>
    </recommendedName>
</protein>
<reference evidence="1 2" key="1">
    <citation type="submission" date="2023-01" db="EMBL/GenBank/DDBJ databases">
        <title>Minimal conservation of predation-associated metabolite biosynthetic gene clusters underscores biosynthetic potential of Myxococcota including descriptions for ten novel species: Archangium lansinium sp. nov., Myxococcus landrumus sp. nov., Nannocystis bai.</title>
        <authorList>
            <person name="Ahearne A."/>
            <person name="Stevens C."/>
            <person name="Dowd S."/>
        </authorList>
    </citation>
    <scope>NUCLEOTIDE SEQUENCE [LARGE SCALE GENOMIC DNA]</scope>
    <source>
        <strain evidence="1 2">WIWO2</strain>
    </source>
</reference>
<evidence type="ECO:0000313" key="2">
    <source>
        <dbReference type="Proteomes" id="UP001217485"/>
    </source>
</evidence>
<dbReference type="RefSeq" id="WP_272103993.1">
    <property type="nucleotide sequence ID" value="NZ_JAQNDK010000007.1"/>
</dbReference>
<proteinExistence type="predicted"/>
<sequence length="269" mass="30592">MLHVPPVTLPTTPAAALLSLQADIDALPTFAERVAAAKTRFSSKNRKGDTTFDAIKEVLTAMCAGRCRCMYCEDSAADEVEHFRPKDLYPEVVFAWINYLYACGPCNGPKNNRFQVLSAKSRTIVDVTRPLKAPVTEPEPGDPVLIDPRREDPLTLMRLDIRGTFLFRPIPSKGTHEYERANYTINILHLNERDHLPGARKDAYEAYCALLHRYVLKKKASASAEYLARTESALRRTHHPTVWAEMKRQRDEIPELRALFREAPEAMQW</sequence>
<evidence type="ECO:0000313" key="1">
    <source>
        <dbReference type="EMBL" id="MDC0685598.1"/>
    </source>
</evidence>
<comment type="caution">
    <text evidence="1">The sequence shown here is derived from an EMBL/GenBank/DDBJ whole genome shotgun (WGS) entry which is preliminary data.</text>
</comment>
<accession>A0ABT5CIY0</accession>
<dbReference type="EMBL" id="JAQNDK010000007">
    <property type="protein sequence ID" value="MDC0685598.1"/>
    <property type="molecule type" value="Genomic_DNA"/>
</dbReference>
<gene>
    <name evidence="1" type="ORF">POL72_48280</name>
</gene>
<dbReference type="Gene3D" id="1.10.30.50">
    <property type="match status" value="1"/>
</dbReference>
<organism evidence="1 2">
    <name type="scientific">Sorangium atrum</name>
    <dbReference type="NCBI Taxonomy" id="2995308"/>
    <lineage>
        <taxon>Bacteria</taxon>
        <taxon>Pseudomonadati</taxon>
        <taxon>Myxococcota</taxon>
        <taxon>Polyangia</taxon>
        <taxon>Polyangiales</taxon>
        <taxon>Polyangiaceae</taxon>
        <taxon>Sorangium</taxon>
    </lineage>
</organism>
<evidence type="ECO:0008006" key="3">
    <source>
        <dbReference type="Google" id="ProtNLM"/>
    </source>
</evidence>
<name>A0ABT5CIY0_9BACT</name>
<keyword evidence="2" id="KW-1185">Reference proteome</keyword>
<dbReference type="Proteomes" id="UP001217485">
    <property type="component" value="Unassembled WGS sequence"/>
</dbReference>